<gene>
    <name evidence="1" type="ORF">M422DRAFT_786125</name>
</gene>
<dbReference type="InterPro" id="IPR019412">
    <property type="entry name" value="IML2/TPR_39"/>
</dbReference>
<protein>
    <submittedName>
        <fullName evidence="1">Uncharacterized protein</fullName>
    </submittedName>
</protein>
<dbReference type="HOGENOM" id="CLU_1574520_0_0_1"/>
<dbReference type="PANTHER" id="PTHR31859">
    <property type="entry name" value="TETRATRICOPEPTIDE REPEAT PROTEIN 39 FAMILY MEMBER"/>
    <property type="match status" value="1"/>
</dbReference>
<dbReference type="Proteomes" id="UP000054279">
    <property type="component" value="Unassembled WGS sequence"/>
</dbReference>
<reference evidence="1 2" key="1">
    <citation type="submission" date="2014-06" db="EMBL/GenBank/DDBJ databases">
        <title>Evolutionary Origins and Diversification of the Mycorrhizal Mutualists.</title>
        <authorList>
            <consortium name="DOE Joint Genome Institute"/>
            <consortium name="Mycorrhizal Genomics Consortium"/>
            <person name="Kohler A."/>
            <person name="Kuo A."/>
            <person name="Nagy L.G."/>
            <person name="Floudas D."/>
            <person name="Copeland A."/>
            <person name="Barry K.W."/>
            <person name="Cichocki N."/>
            <person name="Veneault-Fourrey C."/>
            <person name="LaButti K."/>
            <person name="Lindquist E.A."/>
            <person name="Lipzen A."/>
            <person name="Lundell T."/>
            <person name="Morin E."/>
            <person name="Murat C."/>
            <person name="Riley R."/>
            <person name="Ohm R."/>
            <person name="Sun H."/>
            <person name="Tunlid A."/>
            <person name="Henrissat B."/>
            <person name="Grigoriev I.V."/>
            <person name="Hibbett D.S."/>
            <person name="Martin F."/>
        </authorList>
    </citation>
    <scope>NUCLEOTIDE SEQUENCE [LARGE SCALE GENOMIC DNA]</scope>
    <source>
        <strain evidence="1 2">SS14</strain>
    </source>
</reference>
<dbReference type="GO" id="GO:0005741">
    <property type="term" value="C:mitochondrial outer membrane"/>
    <property type="evidence" value="ECO:0007669"/>
    <property type="project" value="TreeGrafter"/>
</dbReference>
<dbReference type="GO" id="GO:0005634">
    <property type="term" value="C:nucleus"/>
    <property type="evidence" value="ECO:0007669"/>
    <property type="project" value="TreeGrafter"/>
</dbReference>
<dbReference type="EMBL" id="KN837628">
    <property type="protein sequence ID" value="KIJ23604.1"/>
    <property type="molecule type" value="Genomic_DNA"/>
</dbReference>
<dbReference type="PANTHER" id="PTHR31859:SF1">
    <property type="entry name" value="TETRATRICOPEPTIDE REPEAT PROTEIN 39C"/>
    <property type="match status" value="1"/>
</dbReference>
<keyword evidence="2" id="KW-1185">Reference proteome</keyword>
<proteinExistence type="predicted"/>
<dbReference type="AlphaFoldDB" id="A0A0C9TNX6"/>
<dbReference type="GO" id="GO:0005829">
    <property type="term" value="C:cytosol"/>
    <property type="evidence" value="ECO:0007669"/>
    <property type="project" value="TreeGrafter"/>
</dbReference>
<organism evidence="1 2">
    <name type="scientific">Sphaerobolus stellatus (strain SS14)</name>
    <dbReference type="NCBI Taxonomy" id="990650"/>
    <lineage>
        <taxon>Eukaryota</taxon>
        <taxon>Fungi</taxon>
        <taxon>Dikarya</taxon>
        <taxon>Basidiomycota</taxon>
        <taxon>Agaricomycotina</taxon>
        <taxon>Agaricomycetes</taxon>
        <taxon>Phallomycetidae</taxon>
        <taxon>Geastrales</taxon>
        <taxon>Sphaerobolaceae</taxon>
        <taxon>Sphaerobolus</taxon>
    </lineage>
</organism>
<feature type="non-terminal residue" evidence="1">
    <location>
        <position position="170"/>
    </location>
</feature>
<accession>A0A0C9TNX6</accession>
<evidence type="ECO:0000313" key="1">
    <source>
        <dbReference type="EMBL" id="KIJ23604.1"/>
    </source>
</evidence>
<dbReference type="Pfam" id="PF10300">
    <property type="entry name" value="Iml2-TPR_39"/>
    <property type="match status" value="1"/>
</dbReference>
<dbReference type="OrthoDB" id="43460at2759"/>
<evidence type="ECO:0000313" key="2">
    <source>
        <dbReference type="Proteomes" id="UP000054279"/>
    </source>
</evidence>
<name>A0A0C9TNX6_SPHS4</name>
<sequence>MPWTHYLHQRHRPVHLRYWEVPAAYSTLDLAAAIVIVKHGNAIASQHRKRTSFVSRLTSFIHAPSVSWVKSMNAIERHAELTYAETLFEEAILGIVYSGDWLQFIKEALHMRTCVQTYRLLWKYIQTMDDEAVAAAKDPHDSDIDNDFRSGVYLGVGLTHILLSLLPKSI</sequence>